<dbReference type="AlphaFoldDB" id="A0ABD3GSV8"/>
<feature type="compositionally biased region" description="Basic and acidic residues" evidence="2">
    <location>
        <begin position="354"/>
        <end position="369"/>
    </location>
</feature>
<evidence type="ECO:0000259" key="3">
    <source>
        <dbReference type="PROSITE" id="PS51464"/>
    </source>
</evidence>
<feature type="compositionally biased region" description="Basic and acidic residues" evidence="2">
    <location>
        <begin position="329"/>
        <end position="346"/>
    </location>
</feature>
<feature type="compositionally biased region" description="Low complexity" evidence="2">
    <location>
        <begin position="1"/>
        <end position="18"/>
    </location>
</feature>
<feature type="domain" description="SIS" evidence="3">
    <location>
        <begin position="164"/>
        <end position="316"/>
    </location>
</feature>
<evidence type="ECO:0000313" key="5">
    <source>
        <dbReference type="Proteomes" id="UP001633002"/>
    </source>
</evidence>
<feature type="compositionally biased region" description="Basic and acidic residues" evidence="2">
    <location>
        <begin position="33"/>
        <end position="47"/>
    </location>
</feature>
<feature type="region of interest" description="Disordered" evidence="2">
    <location>
        <begin position="1"/>
        <end position="91"/>
    </location>
</feature>
<dbReference type="Gene3D" id="3.40.50.10490">
    <property type="entry name" value="Glucose-6-phosphate isomerase like protein, domain 1"/>
    <property type="match status" value="1"/>
</dbReference>
<dbReference type="InterPro" id="IPR046348">
    <property type="entry name" value="SIS_dom_sf"/>
</dbReference>
<organism evidence="4 5">
    <name type="scientific">Riccia sorocarpa</name>
    <dbReference type="NCBI Taxonomy" id="122646"/>
    <lineage>
        <taxon>Eukaryota</taxon>
        <taxon>Viridiplantae</taxon>
        <taxon>Streptophyta</taxon>
        <taxon>Embryophyta</taxon>
        <taxon>Marchantiophyta</taxon>
        <taxon>Marchantiopsida</taxon>
        <taxon>Marchantiidae</taxon>
        <taxon>Marchantiales</taxon>
        <taxon>Ricciaceae</taxon>
        <taxon>Riccia</taxon>
    </lineage>
</organism>
<gene>
    <name evidence="4" type="ORF">R1sor_024478</name>
</gene>
<reference evidence="4 5" key="1">
    <citation type="submission" date="2024-09" db="EMBL/GenBank/DDBJ databases">
        <title>Chromosome-scale assembly of Riccia sorocarpa.</title>
        <authorList>
            <person name="Paukszto L."/>
        </authorList>
    </citation>
    <scope>NUCLEOTIDE SEQUENCE [LARGE SCALE GENOMIC DNA]</scope>
    <source>
        <strain evidence="4">LP-2024</strain>
        <tissue evidence="4">Aerial parts of the thallus</tissue>
    </source>
</reference>
<evidence type="ECO:0000256" key="2">
    <source>
        <dbReference type="SAM" id="MobiDB-lite"/>
    </source>
</evidence>
<dbReference type="SUPFAM" id="SSF53697">
    <property type="entry name" value="SIS domain"/>
    <property type="match status" value="1"/>
</dbReference>
<comment type="caution">
    <text evidence="4">The sequence shown here is derived from an EMBL/GenBank/DDBJ whole genome shotgun (WGS) entry which is preliminary data.</text>
</comment>
<comment type="similarity">
    <text evidence="1">Belongs to the SIS family. PHI subfamily.</text>
</comment>
<dbReference type="PROSITE" id="PS51464">
    <property type="entry name" value="SIS"/>
    <property type="match status" value="1"/>
</dbReference>
<feature type="region of interest" description="Disordered" evidence="2">
    <location>
        <begin position="329"/>
        <end position="412"/>
    </location>
</feature>
<keyword evidence="5" id="KW-1185">Reference proteome</keyword>
<evidence type="ECO:0000313" key="4">
    <source>
        <dbReference type="EMBL" id="KAL3681522.1"/>
    </source>
</evidence>
<name>A0ABD3GSV8_9MARC</name>
<accession>A0ABD3GSV8</accession>
<sequence length="695" mass="75118">MATKAAASSPPKSPPAAVKKGEATGSSTAAVGKKGEKSPPPPAEKKGSVASPPGSPPPGGKKGSVKLPPGPEFPPAQDASQPRISLSREPTPLLAPPVLPLPLGIAEMLHPEDAQFREKAAASTQAEVAPSMTTLSFMAAGALAEIHRVFNRCEMSKNDPSKKIVREVMLARANNIVLHGVGREGLMMRGFTMRLFHLGLKASCLGDMTCPKLGPGDLFIASAGPGEFSSVNALMLTAKEAGAKVLLVTAQPEGTAAKIADVVAWVPAQTMKDEDPEAGQLPVDRPWDRHSIPGRPIEQLHAFHRSFKPLDISEQPLPGEVPAMVDKRRKEEAKKGAEDKLADSIRKGQGPIDYSKKFKEDKDAKARERERKKKGLTEEDEEDEEIPSPKSPKSPKNSGKEPKGELGVVGIPGKEPIPHYMIPLEGKHIDREIIEACKGEKEYICLLAENKILPMGSLYEGAMYVLFEIVTFMLRVKLNESVKGMVSRLNFGHSQTKEWSAEQREQRRAVMMQLCLPSSVGASPAPFSLKCRCQGEPQNSTVNLSAAAIPKPKTAQFCRLENSIPSSFAAFLLPVAAACTVLTAYPVPVEAGILSGSSGLESLELPSLPKPEFLKKIQEENQKKYADFDARLKASPYIQGLLKKSKENAAMHRKEIEDKYCERGAEWGVGDCSLNGIPQADREAFLEALRKGRSK</sequence>
<dbReference type="PANTHER" id="PTHR43443">
    <property type="entry name" value="3-HEXULOSE-6-PHOSPHATE ISOMERASE"/>
    <property type="match status" value="1"/>
</dbReference>
<dbReference type="EMBL" id="JBJQOH010000007">
    <property type="protein sequence ID" value="KAL3681522.1"/>
    <property type="molecule type" value="Genomic_DNA"/>
</dbReference>
<evidence type="ECO:0000256" key="1">
    <source>
        <dbReference type="ARBA" id="ARBA00009235"/>
    </source>
</evidence>
<protein>
    <recommendedName>
        <fullName evidence="3">SIS domain-containing protein</fullName>
    </recommendedName>
</protein>
<dbReference type="InterPro" id="IPR001347">
    <property type="entry name" value="SIS_dom"/>
</dbReference>
<proteinExistence type="inferred from homology"/>
<dbReference type="InterPro" id="IPR017552">
    <property type="entry name" value="PHI/rmpB"/>
</dbReference>
<dbReference type="Proteomes" id="UP001633002">
    <property type="component" value="Unassembled WGS sequence"/>
</dbReference>
<dbReference type="PANTHER" id="PTHR43443:SF1">
    <property type="entry name" value="3-HEXULOSE-6-PHOSPHATE ISOMERASE"/>
    <property type="match status" value="1"/>
</dbReference>